<sequence length="408" mass="44656">MLSWKISYFLGGTSSEQEGGHVASDVRVVHLPFRVLPSFHAYYTPTISSASISSLVTSAAMTESDFDSSVQLESTNPFSVFCKVPSIPNLSDDGATDGNGGLCFNDFLSVVNLHPLIVDRLTTAFKQSLQTTSDTTCFENLSQVRESGRRGNRKSSPPRSPSTFFAELVSSTSAATFVISAPEGHICRVGLFKTAARLGDCLNGYLDFRSAVVPCLQCAIHLEAYECVDRISEVVVQPNVSTPQNNSSALPLFTVPVQVAFTDSGKAPPKLPENARRTSWSEVQLDCANILLLPFSINIPLNAPPEFGLRSTFFKGIFQVRWGLNFQFKTSKMQQRSRFNSSESPGLFNSFFRKHSVRKKNDFTTVVYESGSVFPWALPISILPNGPGTFVFPSDSAVEFYPTLSTVS</sequence>
<dbReference type="PANTHER" id="PTHR12507">
    <property type="entry name" value="REDUCED GROWTH PHENOTYPE 1 RGP1, YEAST -RELATED"/>
    <property type="match status" value="1"/>
</dbReference>
<reference evidence="1 2" key="2">
    <citation type="submission" date="2018-11" db="EMBL/GenBank/DDBJ databases">
        <authorList>
            <consortium name="Pathogen Informatics"/>
        </authorList>
    </citation>
    <scope>NUCLEOTIDE SEQUENCE [LARGE SCALE GENOMIC DNA]</scope>
    <source>
        <strain evidence="1 2">NST_G2</strain>
    </source>
</reference>
<gene>
    <name evidence="1" type="ORF">SSLN_LOCUS17538</name>
</gene>
<dbReference type="Pfam" id="PF08737">
    <property type="entry name" value="Rgp1"/>
    <property type="match status" value="1"/>
</dbReference>
<dbReference type="Proteomes" id="UP000275846">
    <property type="component" value="Unassembled WGS sequence"/>
</dbReference>
<dbReference type="OrthoDB" id="1918at2759"/>
<evidence type="ECO:0000313" key="2">
    <source>
        <dbReference type="Proteomes" id="UP000275846"/>
    </source>
</evidence>
<dbReference type="AlphaFoldDB" id="A0A183TM41"/>
<evidence type="ECO:0000313" key="3">
    <source>
        <dbReference type="WBParaSite" id="SSLN_0001820301-mRNA-1"/>
    </source>
</evidence>
<name>A0A183TM41_SCHSO</name>
<protein>
    <submittedName>
        <fullName evidence="3">RAB6A-GEF complex partner protein 2</fullName>
    </submittedName>
</protein>
<reference evidence="3" key="1">
    <citation type="submission" date="2016-06" db="UniProtKB">
        <authorList>
            <consortium name="WormBaseParasite"/>
        </authorList>
    </citation>
    <scope>IDENTIFICATION</scope>
</reference>
<dbReference type="EMBL" id="UYSU01042666">
    <property type="protein sequence ID" value="VDM03924.1"/>
    <property type="molecule type" value="Genomic_DNA"/>
</dbReference>
<evidence type="ECO:0000313" key="1">
    <source>
        <dbReference type="EMBL" id="VDM03924.1"/>
    </source>
</evidence>
<accession>A0A183TM41</accession>
<dbReference type="InterPro" id="IPR014848">
    <property type="entry name" value="Rgp1"/>
</dbReference>
<organism evidence="3">
    <name type="scientific">Schistocephalus solidus</name>
    <name type="common">Tapeworm</name>
    <dbReference type="NCBI Taxonomy" id="70667"/>
    <lineage>
        <taxon>Eukaryota</taxon>
        <taxon>Metazoa</taxon>
        <taxon>Spiralia</taxon>
        <taxon>Lophotrochozoa</taxon>
        <taxon>Platyhelminthes</taxon>
        <taxon>Cestoda</taxon>
        <taxon>Eucestoda</taxon>
        <taxon>Diphyllobothriidea</taxon>
        <taxon>Diphyllobothriidae</taxon>
        <taxon>Schistocephalus</taxon>
    </lineage>
</organism>
<proteinExistence type="predicted"/>
<dbReference type="WBParaSite" id="SSLN_0001820301-mRNA-1">
    <property type="protein sequence ID" value="SSLN_0001820301-mRNA-1"/>
    <property type="gene ID" value="SSLN_0001820301"/>
</dbReference>
<dbReference type="STRING" id="70667.A0A183TM41"/>
<keyword evidence="2" id="KW-1185">Reference proteome</keyword>